<dbReference type="RefSeq" id="WP_135796399.1">
    <property type="nucleotide sequence ID" value="NZ_CP032096.1"/>
</dbReference>
<dbReference type="Pfam" id="PF02321">
    <property type="entry name" value="OEP"/>
    <property type="match status" value="2"/>
</dbReference>
<gene>
    <name evidence="9" type="primary">tolC</name>
    <name evidence="9" type="ORF">GHNINEIG_01868</name>
</gene>
<keyword evidence="4" id="KW-1134">Transmembrane beta strand</keyword>
<dbReference type="AlphaFoldDB" id="A0A4P7P1B8"/>
<dbReference type="GO" id="GO:0009279">
    <property type="term" value="C:cell outer membrane"/>
    <property type="evidence" value="ECO:0007669"/>
    <property type="project" value="UniProtKB-SubCell"/>
</dbReference>
<organism evidence="9 10">
    <name type="scientific">Hydrogenovibrio crunogenus</name>
    <dbReference type="NCBI Taxonomy" id="39765"/>
    <lineage>
        <taxon>Bacteria</taxon>
        <taxon>Pseudomonadati</taxon>
        <taxon>Pseudomonadota</taxon>
        <taxon>Gammaproteobacteria</taxon>
        <taxon>Thiotrichales</taxon>
        <taxon>Piscirickettsiaceae</taxon>
        <taxon>Hydrogenovibrio</taxon>
    </lineage>
</organism>
<dbReference type="EMBL" id="CP032096">
    <property type="protein sequence ID" value="QBZ83806.1"/>
    <property type="molecule type" value="Genomic_DNA"/>
</dbReference>
<dbReference type="Gene3D" id="1.20.1600.10">
    <property type="entry name" value="Outer membrane efflux proteins (OEP)"/>
    <property type="match status" value="1"/>
</dbReference>
<dbReference type="OrthoDB" id="9813458at2"/>
<evidence type="ECO:0000256" key="3">
    <source>
        <dbReference type="ARBA" id="ARBA00022448"/>
    </source>
</evidence>
<accession>A0A4P7P1B8</accession>
<dbReference type="GO" id="GO:0015288">
    <property type="term" value="F:porin activity"/>
    <property type="evidence" value="ECO:0007669"/>
    <property type="project" value="TreeGrafter"/>
</dbReference>
<evidence type="ECO:0000313" key="10">
    <source>
        <dbReference type="Proteomes" id="UP000296201"/>
    </source>
</evidence>
<comment type="similarity">
    <text evidence="2">Belongs to the outer membrane factor (OMF) (TC 1.B.17) family.</text>
</comment>
<sequence length="443" mass="50402" precursor="true">MKVLHPIIFMLVGSVLGMSSAQAVERDHLDLSTLFALAVEHNPSLSKAAADQSAALSALHNTEGLQKPEVRFKSELSYAWMSKAEFPRTANQLVATYPLYQPQLDDLNQKSQFAYQGKRLDHVAETQKVFLNISQLYFTLWQQQENYRFLEKEQRSIESIIKQVKQRFQVGYQDLNDIAEIQSRLDFNRAEMLRAKQDIRQTQANLMAALGGVRQPEERLDTVTFPFKRPLEVAKIEQMVRQAKEDKNDQAWSNLVESNPKVLALQQQWLASQKQVSYEKNKDTFQLEAFGAYVYNESDNHFYDDMQGARGGIQLNVPLYLGGRTDASAAMQRNQAQKVQAAKRELSLSLQAKAENAWLALKAGTSRLNALKAALASSKQAVEANEQALKTGRRNILDLLDAQRQLHKIERDIPVLKASIWQNVYAFYWAIGNLNQETPDQLK</sequence>
<dbReference type="InterPro" id="IPR003423">
    <property type="entry name" value="OMP_efflux"/>
</dbReference>
<protein>
    <submittedName>
        <fullName evidence="9">Outer membrane protein TolC</fullName>
    </submittedName>
</protein>
<keyword evidence="6" id="KW-0472">Membrane</keyword>
<dbReference type="Proteomes" id="UP000296201">
    <property type="component" value="Chromosome"/>
</dbReference>
<keyword evidence="3" id="KW-0813">Transport</keyword>
<evidence type="ECO:0000256" key="8">
    <source>
        <dbReference type="SAM" id="SignalP"/>
    </source>
</evidence>
<proteinExistence type="inferred from homology"/>
<name>A0A4P7P1B8_9GAMM</name>
<dbReference type="PANTHER" id="PTHR30026:SF20">
    <property type="entry name" value="OUTER MEMBRANE PROTEIN TOLC"/>
    <property type="match status" value="1"/>
</dbReference>
<keyword evidence="7" id="KW-0998">Cell outer membrane</keyword>
<dbReference type="PANTHER" id="PTHR30026">
    <property type="entry name" value="OUTER MEMBRANE PROTEIN TOLC"/>
    <property type="match status" value="1"/>
</dbReference>
<keyword evidence="10" id="KW-1185">Reference proteome</keyword>
<evidence type="ECO:0000256" key="6">
    <source>
        <dbReference type="ARBA" id="ARBA00023136"/>
    </source>
</evidence>
<evidence type="ECO:0000256" key="1">
    <source>
        <dbReference type="ARBA" id="ARBA00004442"/>
    </source>
</evidence>
<keyword evidence="8" id="KW-0732">Signal</keyword>
<comment type="subcellular location">
    <subcellularLocation>
        <location evidence="1">Cell outer membrane</location>
    </subcellularLocation>
</comment>
<evidence type="ECO:0000256" key="7">
    <source>
        <dbReference type="ARBA" id="ARBA00023237"/>
    </source>
</evidence>
<dbReference type="GO" id="GO:0015562">
    <property type="term" value="F:efflux transmembrane transporter activity"/>
    <property type="evidence" value="ECO:0007669"/>
    <property type="project" value="InterPro"/>
</dbReference>
<evidence type="ECO:0000256" key="4">
    <source>
        <dbReference type="ARBA" id="ARBA00022452"/>
    </source>
</evidence>
<dbReference type="SUPFAM" id="SSF56954">
    <property type="entry name" value="Outer membrane efflux proteins (OEP)"/>
    <property type="match status" value="1"/>
</dbReference>
<keyword evidence="5" id="KW-0812">Transmembrane</keyword>
<dbReference type="InterPro" id="IPR051906">
    <property type="entry name" value="TolC-like"/>
</dbReference>
<feature type="signal peptide" evidence="8">
    <location>
        <begin position="1"/>
        <end position="23"/>
    </location>
</feature>
<evidence type="ECO:0000256" key="2">
    <source>
        <dbReference type="ARBA" id="ARBA00007613"/>
    </source>
</evidence>
<evidence type="ECO:0000313" key="9">
    <source>
        <dbReference type="EMBL" id="QBZ83806.1"/>
    </source>
</evidence>
<evidence type="ECO:0000256" key="5">
    <source>
        <dbReference type="ARBA" id="ARBA00022692"/>
    </source>
</evidence>
<reference evidence="9 10" key="1">
    <citation type="submission" date="2018-08" db="EMBL/GenBank/DDBJ databases">
        <title>Horizontal acquisition of hydrogen conversion ability and other habitat adaptations in Hydrogenovibrio crunogenus strains.</title>
        <authorList>
            <person name="Gonnella G."/>
            <person name="Adam N."/>
            <person name="Perner M."/>
        </authorList>
    </citation>
    <scope>NUCLEOTIDE SEQUENCE [LARGE SCALE GENOMIC DNA]</scope>
    <source>
        <strain evidence="9 10">SP-41</strain>
    </source>
</reference>
<feature type="chain" id="PRO_5020517614" evidence="8">
    <location>
        <begin position="24"/>
        <end position="443"/>
    </location>
</feature>
<dbReference type="GO" id="GO:1990281">
    <property type="term" value="C:efflux pump complex"/>
    <property type="evidence" value="ECO:0007669"/>
    <property type="project" value="TreeGrafter"/>
</dbReference>